<reference evidence="2" key="1">
    <citation type="submission" date="2016-12" db="EMBL/GenBank/DDBJ databases">
        <authorList>
            <person name="Brunel B."/>
        </authorList>
    </citation>
    <scope>NUCLEOTIDE SEQUENCE [LARGE SCALE GENOMIC DNA]</scope>
</reference>
<evidence type="ECO:0008006" key="3">
    <source>
        <dbReference type="Google" id="ProtNLM"/>
    </source>
</evidence>
<dbReference type="Gene3D" id="3.40.50.300">
    <property type="entry name" value="P-loop containing nucleotide triphosphate hydrolases"/>
    <property type="match status" value="1"/>
</dbReference>
<dbReference type="Pfam" id="PF13671">
    <property type="entry name" value="AAA_33"/>
    <property type="match status" value="1"/>
</dbReference>
<dbReference type="Proteomes" id="UP000245698">
    <property type="component" value="Unassembled WGS sequence"/>
</dbReference>
<dbReference type="SUPFAM" id="SSF52540">
    <property type="entry name" value="P-loop containing nucleoside triphosphate hydrolases"/>
    <property type="match status" value="1"/>
</dbReference>
<dbReference type="InterPro" id="IPR052732">
    <property type="entry name" value="Cell-binding_unc_protein"/>
</dbReference>
<proteinExistence type="predicted"/>
<evidence type="ECO:0000313" key="2">
    <source>
        <dbReference type="Proteomes" id="UP000245698"/>
    </source>
</evidence>
<dbReference type="RefSeq" id="WP_208867638.1">
    <property type="nucleotide sequence ID" value="NZ_FUIG01000019.1"/>
</dbReference>
<dbReference type="PANTHER" id="PTHR43883:SF1">
    <property type="entry name" value="GLUCONOKINASE"/>
    <property type="match status" value="1"/>
</dbReference>
<dbReference type="AlphaFoldDB" id="A0A2P9AGJ8"/>
<dbReference type="EMBL" id="FUIG01000019">
    <property type="protein sequence ID" value="SJM30259.1"/>
    <property type="molecule type" value="Genomic_DNA"/>
</dbReference>
<dbReference type="InterPro" id="IPR027417">
    <property type="entry name" value="P-loop_NTPase"/>
</dbReference>
<gene>
    <name evidence="1" type="ORF">BQ8482_130158</name>
</gene>
<evidence type="ECO:0000313" key="1">
    <source>
        <dbReference type="EMBL" id="SJM30259.1"/>
    </source>
</evidence>
<protein>
    <recommendedName>
        <fullName evidence="3">ATP-binding protein</fullName>
    </recommendedName>
</protein>
<organism evidence="1 2">
    <name type="scientific">Mesorhizobium delmotii</name>
    <dbReference type="NCBI Taxonomy" id="1631247"/>
    <lineage>
        <taxon>Bacteria</taxon>
        <taxon>Pseudomonadati</taxon>
        <taxon>Pseudomonadota</taxon>
        <taxon>Alphaproteobacteria</taxon>
        <taxon>Hyphomicrobiales</taxon>
        <taxon>Phyllobacteriaceae</taxon>
        <taxon>Mesorhizobium</taxon>
    </lineage>
</organism>
<keyword evidence="2" id="KW-1185">Reference proteome</keyword>
<accession>A0A2P9AGJ8</accession>
<dbReference type="PANTHER" id="PTHR43883">
    <property type="entry name" value="SLR0207 PROTEIN"/>
    <property type="match status" value="1"/>
</dbReference>
<sequence>MADNDLVRANQEALAASPRRRKCSVARSMFSAGAVVGAKMSVSQNKGQLHLICGLPGSGKTTLAKQLEQDRDAVRFSPDEWLYRLGIDFYDEAGRAKVEQLQWELAQQLLRHGNNVILENGFWAREERDRYRTVAGAIGATTTLHFLDIPIAELKSRIAKRNQTRGADTPMINPSSLDEWAAMFDPPTDDELGR</sequence>
<name>A0A2P9AGJ8_9HYPH</name>